<evidence type="ECO:0000256" key="3">
    <source>
        <dbReference type="SAM" id="SignalP"/>
    </source>
</evidence>
<evidence type="ECO:0000256" key="1">
    <source>
        <dbReference type="ARBA" id="ARBA00003565"/>
    </source>
</evidence>
<dbReference type="InterPro" id="IPR006311">
    <property type="entry name" value="TAT_signal"/>
</dbReference>
<dbReference type="SUPFAM" id="SSF52833">
    <property type="entry name" value="Thioredoxin-like"/>
    <property type="match status" value="1"/>
</dbReference>
<reference evidence="5" key="2">
    <citation type="submission" date="2020-09" db="EMBL/GenBank/DDBJ databases">
        <authorList>
            <person name="Sun Q."/>
            <person name="Zhou Y."/>
        </authorList>
    </citation>
    <scope>NUCLEOTIDE SEQUENCE</scope>
    <source>
        <strain evidence="5">CGMCC 1.16012</strain>
    </source>
</reference>
<protein>
    <submittedName>
        <fullName evidence="5">Thiol-disulfide oxidoreductase</fullName>
    </submittedName>
</protein>
<comment type="similarity">
    <text evidence="2">Belongs to the thioredoxin family. DsbA subfamily.</text>
</comment>
<dbReference type="PANTHER" id="PTHR13887:SF56">
    <property type="entry name" value="THIOREDOXIN-LIKE REDUCTASE RV2466C"/>
    <property type="match status" value="1"/>
</dbReference>
<dbReference type="PROSITE" id="PS51318">
    <property type="entry name" value="TAT"/>
    <property type="match status" value="1"/>
</dbReference>
<proteinExistence type="inferred from homology"/>
<dbReference type="OrthoDB" id="8478320at2"/>
<dbReference type="AlphaFoldDB" id="A0A917AJ83"/>
<feature type="signal peptide" evidence="3">
    <location>
        <begin position="1"/>
        <end position="26"/>
    </location>
</feature>
<keyword evidence="6" id="KW-1185">Reference proteome</keyword>
<dbReference type="CDD" id="cd02972">
    <property type="entry name" value="DsbA_family"/>
    <property type="match status" value="1"/>
</dbReference>
<dbReference type="InterPro" id="IPR036249">
    <property type="entry name" value="Thioredoxin-like_sf"/>
</dbReference>
<accession>A0A917AJ83</accession>
<dbReference type="Proteomes" id="UP000606730">
    <property type="component" value="Unassembled WGS sequence"/>
</dbReference>
<dbReference type="EMBL" id="BMKN01000002">
    <property type="protein sequence ID" value="GGE56174.1"/>
    <property type="molecule type" value="Genomic_DNA"/>
</dbReference>
<keyword evidence="3" id="KW-0732">Signal</keyword>
<dbReference type="Gene3D" id="3.40.30.10">
    <property type="entry name" value="Glutaredoxin"/>
    <property type="match status" value="1"/>
</dbReference>
<feature type="chain" id="PRO_5037756049" evidence="3">
    <location>
        <begin position="27"/>
        <end position="202"/>
    </location>
</feature>
<evidence type="ECO:0000313" key="6">
    <source>
        <dbReference type="Proteomes" id="UP000606730"/>
    </source>
</evidence>
<dbReference type="RefSeq" id="WP_095594371.1">
    <property type="nucleotide sequence ID" value="NZ_BMKN01000002.1"/>
</dbReference>
<dbReference type="InterPro" id="IPR013766">
    <property type="entry name" value="Thioredoxin_domain"/>
</dbReference>
<evidence type="ECO:0000313" key="5">
    <source>
        <dbReference type="EMBL" id="GGE56174.1"/>
    </source>
</evidence>
<dbReference type="InterPro" id="IPR012336">
    <property type="entry name" value="Thioredoxin-like_fold"/>
</dbReference>
<dbReference type="PROSITE" id="PS51352">
    <property type="entry name" value="THIOREDOXIN_2"/>
    <property type="match status" value="1"/>
</dbReference>
<evidence type="ECO:0000256" key="2">
    <source>
        <dbReference type="ARBA" id="ARBA00005791"/>
    </source>
</evidence>
<name>A0A917AJ83_9RHOB</name>
<comment type="function">
    <text evidence="1">May be required for disulfide bond formation in some proteins.</text>
</comment>
<feature type="domain" description="Thioredoxin" evidence="4">
    <location>
        <begin position="13"/>
        <end position="202"/>
    </location>
</feature>
<sequence length="202" mass="22582">MINRRTFLASTAATAGVAGMPLTAWAEEGHEIKDMFLGDENAPLTVIEYASYTCPHCANFHKNVFKDVKKNYIDTGKVKFIIREVYFDRYGLWASIVARCGGESRFFGINDMLYEKQKEWVSGATPMDVVANLRTIGLTAGLTNEELDACLADQEGAKALHEWYKANAERDKIEGTPTFRINGDTHGNMNYADFAKTLDGYL</sequence>
<reference evidence="5" key="1">
    <citation type="journal article" date="2014" name="Int. J. Syst. Evol. Microbiol.">
        <title>Complete genome sequence of Corynebacterium casei LMG S-19264T (=DSM 44701T), isolated from a smear-ripened cheese.</title>
        <authorList>
            <consortium name="US DOE Joint Genome Institute (JGI-PGF)"/>
            <person name="Walter F."/>
            <person name="Albersmeier A."/>
            <person name="Kalinowski J."/>
            <person name="Ruckert C."/>
        </authorList>
    </citation>
    <scope>NUCLEOTIDE SEQUENCE</scope>
    <source>
        <strain evidence="5">CGMCC 1.16012</strain>
    </source>
</reference>
<dbReference type="PANTHER" id="PTHR13887">
    <property type="entry name" value="GLUTATHIONE S-TRANSFERASE KAPPA"/>
    <property type="match status" value="1"/>
</dbReference>
<comment type="caution">
    <text evidence="5">The sequence shown here is derived from an EMBL/GenBank/DDBJ whole genome shotgun (WGS) entry which is preliminary data.</text>
</comment>
<evidence type="ECO:0000259" key="4">
    <source>
        <dbReference type="PROSITE" id="PS51352"/>
    </source>
</evidence>
<organism evidence="5 6">
    <name type="scientific">Actibacterium pelagium</name>
    <dbReference type="NCBI Taxonomy" id="2029103"/>
    <lineage>
        <taxon>Bacteria</taxon>
        <taxon>Pseudomonadati</taxon>
        <taxon>Pseudomonadota</taxon>
        <taxon>Alphaproteobacteria</taxon>
        <taxon>Rhodobacterales</taxon>
        <taxon>Roseobacteraceae</taxon>
        <taxon>Actibacterium</taxon>
    </lineage>
</organism>
<dbReference type="Pfam" id="PF13462">
    <property type="entry name" value="Thioredoxin_4"/>
    <property type="match status" value="1"/>
</dbReference>
<gene>
    <name evidence="5" type="ORF">GCM10011517_24750</name>
</gene>